<keyword evidence="4" id="KW-1185">Reference proteome</keyword>
<evidence type="ECO:0000313" key="4">
    <source>
        <dbReference type="Proteomes" id="UP001329825"/>
    </source>
</evidence>
<keyword evidence="2" id="KW-0732">Signal</keyword>
<evidence type="ECO:0000313" key="3">
    <source>
        <dbReference type="EMBL" id="WRT64899.1"/>
    </source>
</evidence>
<evidence type="ECO:0000256" key="1">
    <source>
        <dbReference type="SAM" id="MobiDB-lite"/>
    </source>
</evidence>
<gene>
    <name evidence="3" type="ORF">IL334_001838</name>
</gene>
<protein>
    <submittedName>
        <fullName evidence="3">Uncharacterized protein</fullName>
    </submittedName>
</protein>
<dbReference type="RefSeq" id="XP_062789639.1">
    <property type="nucleotide sequence ID" value="XM_062933588.1"/>
</dbReference>
<accession>A0ABZ1CT13</accession>
<feature type="signal peptide" evidence="2">
    <location>
        <begin position="1"/>
        <end position="27"/>
    </location>
</feature>
<feature type="region of interest" description="Disordered" evidence="1">
    <location>
        <begin position="78"/>
        <end position="104"/>
    </location>
</feature>
<dbReference type="Proteomes" id="UP001329825">
    <property type="component" value="Chromosome 2"/>
</dbReference>
<reference evidence="3 4" key="1">
    <citation type="submission" date="2024-01" db="EMBL/GenBank/DDBJ databases">
        <title>Comparative genomics of Cryptococcus and Kwoniella reveals pathogenesis evolution and contrasting modes of karyotype evolution via chromosome fusion or intercentromeric recombination.</title>
        <authorList>
            <person name="Coelho M.A."/>
            <person name="David-Palma M."/>
            <person name="Shea T."/>
            <person name="Bowers K."/>
            <person name="McGinley-Smith S."/>
            <person name="Mohammad A.W."/>
            <person name="Gnirke A."/>
            <person name="Yurkov A.M."/>
            <person name="Nowrousian M."/>
            <person name="Sun S."/>
            <person name="Cuomo C.A."/>
            <person name="Heitman J."/>
        </authorList>
    </citation>
    <scope>NUCLEOTIDE SEQUENCE [LARGE SCALE GENOMIC DNA]</scope>
    <source>
        <strain evidence="3">CBS 11374</strain>
    </source>
</reference>
<sequence length="104" mass="11647">MSVLSFLLPFSVLMSLMVFPSLRNSYGEKTILFPDHGAVWAFATAYWFFPKIGGKTFFRGPITSDASFSHEFPFVESVDDDTKKGGNRANQDEGTVSRVRSIEL</sequence>
<feature type="chain" id="PRO_5045073319" evidence="2">
    <location>
        <begin position="28"/>
        <end position="104"/>
    </location>
</feature>
<organism evidence="3 4">
    <name type="scientific">Kwoniella shivajii</name>
    <dbReference type="NCBI Taxonomy" id="564305"/>
    <lineage>
        <taxon>Eukaryota</taxon>
        <taxon>Fungi</taxon>
        <taxon>Dikarya</taxon>
        <taxon>Basidiomycota</taxon>
        <taxon>Agaricomycotina</taxon>
        <taxon>Tremellomycetes</taxon>
        <taxon>Tremellales</taxon>
        <taxon>Cryptococcaceae</taxon>
        <taxon>Kwoniella</taxon>
    </lineage>
</organism>
<proteinExistence type="predicted"/>
<dbReference type="GeneID" id="87953969"/>
<dbReference type="EMBL" id="CP141882">
    <property type="protein sequence ID" value="WRT64899.1"/>
    <property type="molecule type" value="Genomic_DNA"/>
</dbReference>
<name>A0ABZ1CT13_9TREE</name>
<evidence type="ECO:0000256" key="2">
    <source>
        <dbReference type="SAM" id="SignalP"/>
    </source>
</evidence>